<keyword evidence="14 17" id="KW-0472">Membrane</keyword>
<dbReference type="GO" id="GO:0005743">
    <property type="term" value="C:mitochondrial inner membrane"/>
    <property type="evidence" value="ECO:0007669"/>
    <property type="project" value="UniProtKB-SubCell"/>
</dbReference>
<evidence type="ECO:0000256" key="10">
    <source>
        <dbReference type="ARBA" id="ARBA00022946"/>
    </source>
</evidence>
<keyword evidence="8 17" id="KW-0812">Transmembrane</keyword>
<feature type="transmembrane region" description="Helical" evidence="17">
    <location>
        <begin position="86"/>
        <end position="108"/>
    </location>
</feature>
<keyword evidence="18" id="KW-0830">Ubiquinone</keyword>
<dbReference type="eggNOG" id="KOG4632">
    <property type="taxonomic scope" value="Eukaryota"/>
</dbReference>
<dbReference type="STRING" id="136037.A0A067R0S8"/>
<dbReference type="InParanoid" id="A0A067R0S8"/>
<keyword evidence="13" id="KW-0496">Mitochondrion</keyword>
<evidence type="ECO:0000256" key="9">
    <source>
        <dbReference type="ARBA" id="ARBA00022792"/>
    </source>
</evidence>
<dbReference type="Pfam" id="PF09781">
    <property type="entry name" value="NDUF_B5"/>
    <property type="match status" value="1"/>
</dbReference>
<evidence type="ECO:0000256" key="13">
    <source>
        <dbReference type="ARBA" id="ARBA00023128"/>
    </source>
</evidence>
<dbReference type="AlphaFoldDB" id="A0A067R0S8"/>
<comment type="function">
    <text evidence="1">Accessory subunit of the mitochondrial membrane respiratory chain NADH dehydrogenase (Complex I), that is believed not to be involved in catalysis. Complex I functions in the transfer of electrons from NADH to the respiratory chain. The immediate electron acceptor for the enzyme is believed to be ubiquinone.</text>
</comment>
<dbReference type="OMA" id="HHHMTIK"/>
<protein>
    <recommendedName>
        <fullName evidence="5">NADH dehydrogenase [ubiquinone] 1 beta subcomplex subunit 5, mitochondrial</fullName>
    </recommendedName>
    <alternativeName>
        <fullName evidence="16">Complex I-SGDH</fullName>
    </alternativeName>
    <alternativeName>
        <fullName evidence="15">NADH-ubiquinone oxidoreductase SGDH subunit</fullName>
    </alternativeName>
</protein>
<proteinExistence type="inferred from homology"/>
<evidence type="ECO:0000256" key="12">
    <source>
        <dbReference type="ARBA" id="ARBA00022989"/>
    </source>
</evidence>
<dbReference type="EMBL" id="KK853123">
    <property type="protein sequence ID" value="KDR11090.1"/>
    <property type="molecule type" value="Genomic_DNA"/>
</dbReference>
<evidence type="ECO:0000256" key="17">
    <source>
        <dbReference type="SAM" id="Phobius"/>
    </source>
</evidence>
<evidence type="ECO:0000256" key="14">
    <source>
        <dbReference type="ARBA" id="ARBA00023136"/>
    </source>
</evidence>
<evidence type="ECO:0000313" key="19">
    <source>
        <dbReference type="Proteomes" id="UP000027135"/>
    </source>
</evidence>
<reference evidence="18 19" key="1">
    <citation type="journal article" date="2014" name="Nat. Commun.">
        <title>Molecular traces of alternative social organization in a termite genome.</title>
        <authorList>
            <person name="Terrapon N."/>
            <person name="Li C."/>
            <person name="Robertson H.M."/>
            <person name="Ji L."/>
            <person name="Meng X."/>
            <person name="Booth W."/>
            <person name="Chen Z."/>
            <person name="Childers C.P."/>
            <person name="Glastad K.M."/>
            <person name="Gokhale K."/>
            <person name="Gowin J."/>
            <person name="Gronenberg W."/>
            <person name="Hermansen R.A."/>
            <person name="Hu H."/>
            <person name="Hunt B.G."/>
            <person name="Huylmans A.K."/>
            <person name="Khalil S.M."/>
            <person name="Mitchell R.D."/>
            <person name="Munoz-Torres M.C."/>
            <person name="Mustard J.A."/>
            <person name="Pan H."/>
            <person name="Reese J.T."/>
            <person name="Scharf M.E."/>
            <person name="Sun F."/>
            <person name="Vogel H."/>
            <person name="Xiao J."/>
            <person name="Yang W."/>
            <person name="Yang Z."/>
            <person name="Yang Z."/>
            <person name="Zhou J."/>
            <person name="Zhu J."/>
            <person name="Brent C.S."/>
            <person name="Elsik C.G."/>
            <person name="Goodisman M.A."/>
            <person name="Liberles D.A."/>
            <person name="Roe R.M."/>
            <person name="Vargo E.L."/>
            <person name="Vilcinskas A."/>
            <person name="Wang J."/>
            <person name="Bornberg-Bauer E."/>
            <person name="Korb J."/>
            <person name="Zhang G."/>
            <person name="Liebig J."/>
        </authorList>
    </citation>
    <scope>NUCLEOTIDE SEQUENCE [LARGE SCALE GENOMIC DNA]</scope>
    <source>
        <tissue evidence="18">Whole organism</tissue>
    </source>
</reference>
<evidence type="ECO:0000256" key="6">
    <source>
        <dbReference type="ARBA" id="ARBA00022448"/>
    </source>
</evidence>
<dbReference type="InterPro" id="IPR019173">
    <property type="entry name" value="NADH_UbQ_OxRdtase_B5_su"/>
</dbReference>
<evidence type="ECO:0000256" key="8">
    <source>
        <dbReference type="ARBA" id="ARBA00022692"/>
    </source>
</evidence>
<keyword evidence="6" id="KW-0813">Transport</keyword>
<comment type="similarity">
    <text evidence="3">Belongs to the complex I NDUFB5 subunit family.</text>
</comment>
<evidence type="ECO:0000256" key="16">
    <source>
        <dbReference type="ARBA" id="ARBA00032550"/>
    </source>
</evidence>
<evidence type="ECO:0000256" key="11">
    <source>
        <dbReference type="ARBA" id="ARBA00022982"/>
    </source>
</evidence>
<sequence length="210" mass="24917">MNSCYITLTKRDVKIFISVVINMAAWSSFRKAVWGWSPQNCIARSQLNDFNAALGVQKCMMSGGHGPRYMPLTPSRWQWHRFKDMAHYYFMIGLIPVGLIVFYANVFIGPAKLAEIPEGYEPKYWEYHRHPITRFLARYLLPSPQQDYEKFLHRMYEEDEKAKIRKLEKKIRLKMAERRDYQGYYARPVDAKYHRVSKEAADYLESLRGD</sequence>
<comment type="subcellular location">
    <subcellularLocation>
        <location evidence="2">Mitochondrion inner membrane</location>
        <topology evidence="2">Single-pass membrane protein</topology>
    </subcellularLocation>
</comment>
<evidence type="ECO:0000256" key="2">
    <source>
        <dbReference type="ARBA" id="ARBA00004434"/>
    </source>
</evidence>
<keyword evidence="11" id="KW-0249">Electron transport</keyword>
<evidence type="ECO:0000256" key="5">
    <source>
        <dbReference type="ARBA" id="ARBA00015175"/>
    </source>
</evidence>
<evidence type="ECO:0000256" key="1">
    <source>
        <dbReference type="ARBA" id="ARBA00003195"/>
    </source>
</evidence>
<accession>A0A067R0S8</accession>
<dbReference type="FunCoup" id="A0A067R0S8">
    <property type="interactions" value="1127"/>
</dbReference>
<evidence type="ECO:0000256" key="4">
    <source>
        <dbReference type="ARBA" id="ARBA00011533"/>
    </source>
</evidence>
<dbReference type="Proteomes" id="UP000027135">
    <property type="component" value="Unassembled WGS sequence"/>
</dbReference>
<evidence type="ECO:0000256" key="15">
    <source>
        <dbReference type="ARBA" id="ARBA00032395"/>
    </source>
</evidence>
<organism evidence="18 19">
    <name type="scientific">Zootermopsis nevadensis</name>
    <name type="common">Dampwood termite</name>
    <dbReference type="NCBI Taxonomy" id="136037"/>
    <lineage>
        <taxon>Eukaryota</taxon>
        <taxon>Metazoa</taxon>
        <taxon>Ecdysozoa</taxon>
        <taxon>Arthropoda</taxon>
        <taxon>Hexapoda</taxon>
        <taxon>Insecta</taxon>
        <taxon>Pterygota</taxon>
        <taxon>Neoptera</taxon>
        <taxon>Polyneoptera</taxon>
        <taxon>Dictyoptera</taxon>
        <taxon>Blattodea</taxon>
        <taxon>Blattoidea</taxon>
        <taxon>Termitoidae</taxon>
        <taxon>Termopsidae</taxon>
        <taxon>Zootermopsis</taxon>
    </lineage>
</organism>
<evidence type="ECO:0000256" key="7">
    <source>
        <dbReference type="ARBA" id="ARBA00022660"/>
    </source>
</evidence>
<dbReference type="PANTHER" id="PTHR13178:SF0">
    <property type="entry name" value="NADH DEHYDROGENASE [UBIQUINONE] 1 BETA SUBCOMPLEX SUBUNIT 5, MITOCHONDRIAL"/>
    <property type="match status" value="1"/>
</dbReference>
<keyword evidence="10" id="KW-0809">Transit peptide</keyword>
<keyword evidence="9" id="KW-0999">Mitochondrion inner membrane</keyword>
<evidence type="ECO:0000313" key="18">
    <source>
        <dbReference type="EMBL" id="KDR11090.1"/>
    </source>
</evidence>
<name>A0A067R0S8_ZOONE</name>
<dbReference type="PANTHER" id="PTHR13178">
    <property type="entry name" value="NADH-UBIQUINONE OXIDOREDUCTASE SGDH SUBUNIT"/>
    <property type="match status" value="1"/>
</dbReference>
<keyword evidence="7" id="KW-0679">Respiratory chain</keyword>
<gene>
    <name evidence="18" type="ORF">L798_14675</name>
</gene>
<evidence type="ECO:0000256" key="3">
    <source>
        <dbReference type="ARBA" id="ARBA00007152"/>
    </source>
</evidence>
<keyword evidence="19" id="KW-1185">Reference proteome</keyword>
<comment type="subunit">
    <text evidence="4">Complex I is composed of 45 different subunits.</text>
</comment>
<keyword evidence="12 17" id="KW-1133">Transmembrane helix</keyword>